<protein>
    <recommendedName>
        <fullName evidence="1">C2H2-type domain-containing protein</fullName>
    </recommendedName>
</protein>
<name>A0A1D2MRP0_ORCCI</name>
<evidence type="ECO:0000259" key="1">
    <source>
        <dbReference type="PROSITE" id="PS00028"/>
    </source>
</evidence>
<gene>
    <name evidence="2" type="ORF">Ocin01_11014</name>
</gene>
<feature type="domain" description="C2H2-type" evidence="1">
    <location>
        <begin position="287"/>
        <end position="308"/>
    </location>
</feature>
<reference evidence="2 3" key="1">
    <citation type="journal article" date="2016" name="Genome Biol. Evol.">
        <title>Gene Family Evolution Reflects Adaptation to Soil Environmental Stressors in the Genome of the Collembolan Orchesella cincta.</title>
        <authorList>
            <person name="Faddeeva-Vakhrusheva A."/>
            <person name="Derks M.F."/>
            <person name="Anvar S.Y."/>
            <person name="Agamennone V."/>
            <person name="Suring W."/>
            <person name="Smit S."/>
            <person name="van Straalen N.M."/>
            <person name="Roelofs D."/>
        </authorList>
    </citation>
    <scope>NUCLEOTIDE SEQUENCE [LARGE SCALE GENOMIC DNA]</scope>
    <source>
        <tissue evidence="2">Mixed pool</tissue>
    </source>
</reference>
<feature type="domain" description="C2H2-type" evidence="1">
    <location>
        <begin position="53"/>
        <end position="75"/>
    </location>
</feature>
<dbReference type="AlphaFoldDB" id="A0A1D2MRP0"/>
<dbReference type="EMBL" id="LJIJ01000638">
    <property type="protein sequence ID" value="ODM95666.1"/>
    <property type="molecule type" value="Genomic_DNA"/>
</dbReference>
<evidence type="ECO:0000313" key="2">
    <source>
        <dbReference type="EMBL" id="ODM95666.1"/>
    </source>
</evidence>
<dbReference type="Proteomes" id="UP000094527">
    <property type="component" value="Unassembled WGS sequence"/>
</dbReference>
<dbReference type="SMART" id="SM00355">
    <property type="entry name" value="ZnF_C2H2"/>
    <property type="match status" value="2"/>
</dbReference>
<keyword evidence="3" id="KW-1185">Reference proteome</keyword>
<sequence>MKQKNKIRSYADCISMDRRFTYVVNGRVHLHDKESARKMDERQAYWMKNTLICSYKGCTRGFLSMKALWKHRLEHIAQESSYKDQEHGDEVEEKGVWAEIIEELSAKLSEHKEEDNCNEFEPLLEKLPETEEEDTRNEFETLSENLPKTEQEDIRNEIEVNLPEEKPPTLECMVMDNVKNELSSVPRLDESEYAMNPFKGIPELDFHGYDDKATYSTDLDVEDTETEDSALGDSVVERMDTSDDEDNPEASLEGDYAKYLEMVENQEGSVLVADVKKYFPNHRCMLCKHCDTYYFNISFLRLHYTHVHPKKNISYLCEETVTTYDLPIVMNAAGPCRRYTSNVVDRE</sequence>
<organism evidence="2 3">
    <name type="scientific">Orchesella cincta</name>
    <name type="common">Springtail</name>
    <name type="synonym">Podura cincta</name>
    <dbReference type="NCBI Taxonomy" id="48709"/>
    <lineage>
        <taxon>Eukaryota</taxon>
        <taxon>Metazoa</taxon>
        <taxon>Ecdysozoa</taxon>
        <taxon>Arthropoda</taxon>
        <taxon>Hexapoda</taxon>
        <taxon>Collembola</taxon>
        <taxon>Entomobryomorpha</taxon>
        <taxon>Entomobryoidea</taxon>
        <taxon>Orchesellidae</taxon>
        <taxon>Orchesellinae</taxon>
        <taxon>Orchesella</taxon>
    </lineage>
</organism>
<dbReference type="PROSITE" id="PS00028">
    <property type="entry name" value="ZINC_FINGER_C2H2_1"/>
    <property type="match status" value="2"/>
</dbReference>
<proteinExistence type="predicted"/>
<dbReference type="InterPro" id="IPR013087">
    <property type="entry name" value="Znf_C2H2_type"/>
</dbReference>
<evidence type="ECO:0000313" key="3">
    <source>
        <dbReference type="Proteomes" id="UP000094527"/>
    </source>
</evidence>
<comment type="caution">
    <text evidence="2">The sequence shown here is derived from an EMBL/GenBank/DDBJ whole genome shotgun (WGS) entry which is preliminary data.</text>
</comment>
<accession>A0A1D2MRP0</accession>